<proteinExistence type="predicted"/>
<reference evidence="1 2" key="1">
    <citation type="submission" date="2014-01" db="EMBL/GenBank/DDBJ databases">
        <title>Development of a Comparative Genomic Fingerprinting Assay for High Resolution Genotyping of Arcobacter butzleri.</title>
        <authorList>
            <person name="Webb A.L."/>
            <person name="Inglis G.D."/>
            <person name="Kruczkiewicz P."/>
            <person name="Selinger L.B."/>
            <person name="Taboada E.N."/>
        </authorList>
    </citation>
    <scope>NUCLEOTIDE SEQUENCE [LARGE SCALE GENOMIC DNA]</scope>
    <source>
        <strain evidence="1 2">L352</strain>
    </source>
</reference>
<dbReference type="Proteomes" id="UP000035462">
    <property type="component" value="Unassembled WGS sequence"/>
</dbReference>
<sequence>MKNGLDLIHELVQEHNNEINSIRESIFDRLDNVKYHYNEYINLSNVKNIEALKLAFLSDKEEYKKRIAIKANIIACIYNIHAIYDYLANLIFYCLKLEMNIDHISFFNVIKKLENTEYKRLYEILNNFKEDKECYFMYINDISNHTKHKYIIQPKANTSNRKGDFIREMYFIEFSQKGSNYEKILVDKVLTNAYNNVVILMKDIGEELYCILKNLHLKCR</sequence>
<gene>
    <name evidence="1" type="ORF">AF77_04670</name>
</gene>
<evidence type="ECO:0000313" key="2">
    <source>
        <dbReference type="Proteomes" id="UP000035462"/>
    </source>
</evidence>
<dbReference type="AlphaFoldDB" id="A0A837JDP3"/>
<evidence type="ECO:0000313" key="1">
    <source>
        <dbReference type="EMBL" id="KLE05581.1"/>
    </source>
</evidence>
<dbReference type="RefSeq" id="WP_046994716.1">
    <property type="nucleotide sequence ID" value="NZ_JAIT01000029.1"/>
</dbReference>
<accession>A0A837JDP3</accession>
<name>A0A837JDP3_9BACT</name>
<comment type="caution">
    <text evidence="1">The sequence shown here is derived from an EMBL/GenBank/DDBJ whole genome shotgun (WGS) entry which is preliminary data.</text>
</comment>
<evidence type="ECO:0008006" key="3">
    <source>
        <dbReference type="Google" id="ProtNLM"/>
    </source>
</evidence>
<organism evidence="1 2">
    <name type="scientific">Aliarcobacter butzleri L352</name>
    <dbReference type="NCBI Taxonomy" id="1447260"/>
    <lineage>
        <taxon>Bacteria</taxon>
        <taxon>Pseudomonadati</taxon>
        <taxon>Campylobacterota</taxon>
        <taxon>Epsilonproteobacteria</taxon>
        <taxon>Campylobacterales</taxon>
        <taxon>Arcobacteraceae</taxon>
        <taxon>Aliarcobacter</taxon>
    </lineage>
</organism>
<protein>
    <recommendedName>
        <fullName evidence="3">Cthe-2314-like HEPN domain-containing protein</fullName>
    </recommendedName>
</protein>
<dbReference type="EMBL" id="JAIT01000029">
    <property type="protein sequence ID" value="KLE05581.1"/>
    <property type="molecule type" value="Genomic_DNA"/>
</dbReference>